<feature type="region of interest" description="Disordered" evidence="1">
    <location>
        <begin position="266"/>
        <end position="285"/>
    </location>
</feature>
<dbReference type="GeneID" id="66124604"/>
<evidence type="ECO:0000313" key="4">
    <source>
        <dbReference type="Proteomes" id="UP001196530"/>
    </source>
</evidence>
<evidence type="ECO:0000256" key="1">
    <source>
        <dbReference type="SAM" id="MobiDB-lite"/>
    </source>
</evidence>
<keyword evidence="2" id="KW-0472">Membrane</keyword>
<sequence>MVKFIDRKRRLYSTAASQLYTNSTTSAIGSKTVHSSHELTQESTSSTRPAATHSLRHTTTGYSSYSKIMASRMPNSVSVSVASYDDTTYTSVSRISRSSATSTFQELEVTTYDYTQLFVVTDSDTTFTTNVHLTTQATFTPTSSFSISSAIITTDSSSFNKLLGIYRASAHHSGLSTGAKAGIGVGVAIGFLLAMGFVVLSLYHRKKKKQAFGGEDVWETVPNIAVSDVHENQTAPLPPPPRKRAVAASEATPRERLIDVLHENSQESLEHQHEQRIGTNTTPKRYDSHIQNLTRFRETGVQDVGDTLGSFALRDGRLRPQTWWSDIDSSEDSTLSGSSASETVEPD</sequence>
<evidence type="ECO:0000256" key="2">
    <source>
        <dbReference type="SAM" id="Phobius"/>
    </source>
</evidence>
<proteinExistence type="predicted"/>
<feature type="region of interest" description="Disordered" evidence="1">
    <location>
        <begin position="322"/>
        <end position="347"/>
    </location>
</feature>
<organism evidence="3 4">
    <name type="scientific">Pichia angusta</name>
    <name type="common">Yeast</name>
    <name type="synonym">Hansenula polymorpha</name>
    <dbReference type="NCBI Taxonomy" id="870730"/>
    <lineage>
        <taxon>Eukaryota</taxon>
        <taxon>Fungi</taxon>
        <taxon>Dikarya</taxon>
        <taxon>Ascomycota</taxon>
        <taxon>Saccharomycotina</taxon>
        <taxon>Pichiomycetes</taxon>
        <taxon>Pichiales</taxon>
        <taxon>Pichiaceae</taxon>
        <taxon>Ogataea</taxon>
    </lineage>
</organism>
<evidence type="ECO:0008006" key="5">
    <source>
        <dbReference type="Google" id="ProtNLM"/>
    </source>
</evidence>
<name>A0AAN6DLS2_PICAN</name>
<keyword evidence="2" id="KW-0812">Transmembrane</keyword>
<evidence type="ECO:0000313" key="3">
    <source>
        <dbReference type="EMBL" id="KAG7822078.1"/>
    </source>
</evidence>
<feature type="region of interest" description="Disordered" evidence="1">
    <location>
        <begin position="31"/>
        <end position="58"/>
    </location>
</feature>
<dbReference type="AlphaFoldDB" id="A0AAN6DLS2"/>
<comment type="caution">
    <text evidence="3">The sequence shown here is derived from an EMBL/GenBank/DDBJ whole genome shotgun (WGS) entry which is preliminary data.</text>
</comment>
<reference evidence="3" key="1">
    <citation type="journal article" date="2021" name="G3 (Bethesda)">
        <title>Genomic diversity, chromosomal rearrangements, and interspecies hybridization in the ogataea polymorpha species complex.</title>
        <authorList>
            <person name="Hanson S.J."/>
            <person name="Cinneide E.O."/>
            <person name="Salzberg L.I."/>
            <person name="Wolfe K.H."/>
            <person name="McGowan J."/>
            <person name="Fitzpatrick D.A."/>
            <person name="Matlin K."/>
        </authorList>
    </citation>
    <scope>NUCLEOTIDE SEQUENCE</scope>
    <source>
        <strain evidence="3">61-244</strain>
    </source>
</reference>
<feature type="transmembrane region" description="Helical" evidence="2">
    <location>
        <begin position="181"/>
        <end position="203"/>
    </location>
</feature>
<accession>A0AAN6DLS2</accession>
<dbReference type="Proteomes" id="UP001196530">
    <property type="component" value="Unassembled WGS sequence"/>
</dbReference>
<feature type="compositionally biased region" description="Basic and acidic residues" evidence="1">
    <location>
        <begin position="266"/>
        <end position="276"/>
    </location>
</feature>
<keyword evidence="2" id="KW-1133">Transmembrane helix</keyword>
<feature type="compositionally biased region" description="Low complexity" evidence="1">
    <location>
        <begin position="332"/>
        <end position="341"/>
    </location>
</feature>
<gene>
    <name evidence="3" type="ORF">KL928_000553</name>
</gene>
<dbReference type="EMBL" id="JAHLUX010000001">
    <property type="protein sequence ID" value="KAG7822078.1"/>
    <property type="molecule type" value="Genomic_DNA"/>
</dbReference>
<dbReference type="RefSeq" id="XP_043062448.1">
    <property type="nucleotide sequence ID" value="XM_043206261.1"/>
</dbReference>
<protein>
    <recommendedName>
        <fullName evidence="5">Mid2 domain-containing protein</fullName>
    </recommendedName>
</protein>